<dbReference type="Proteomes" id="UP000305874">
    <property type="component" value="Unassembled WGS sequence"/>
</dbReference>
<name>A0A0F4PUF3_9GAMM</name>
<protein>
    <submittedName>
        <fullName evidence="3">Heat shock (Periplasmic) protein YciM,precursor</fullName>
    </submittedName>
    <submittedName>
        <fullName evidence="4">Lipopolysaccharide assembly protein LapB</fullName>
    </submittedName>
</protein>
<evidence type="ECO:0000259" key="2">
    <source>
        <dbReference type="Pfam" id="PF18073"/>
    </source>
</evidence>
<reference evidence="6" key="3">
    <citation type="submission" date="2019-06" db="EMBL/GenBank/DDBJ databases">
        <title>Co-occurence of chitin degradation, pigmentation and bioactivity in marine Pseudoalteromonas.</title>
        <authorList>
            <person name="Sonnenschein E.C."/>
            <person name="Bech P.K."/>
        </authorList>
    </citation>
    <scope>NUCLEOTIDE SEQUENCE [LARGE SCALE GENOMIC DNA]</scope>
    <source>
        <strain evidence="6">S2897</strain>
    </source>
</reference>
<dbReference type="InterPro" id="IPR041166">
    <property type="entry name" value="Rubredoxin_2"/>
</dbReference>
<dbReference type="GeneID" id="58228804"/>
<gene>
    <name evidence="4" type="ORF">CWC05_02180</name>
    <name evidence="3" type="ORF">TW72_09910</name>
</gene>
<dbReference type="PATRIC" id="fig|151081.8.peg.1009"/>
<evidence type="ECO:0000313" key="4">
    <source>
        <dbReference type="EMBL" id="TMP88264.1"/>
    </source>
</evidence>
<comment type="caution">
    <text evidence="3">The sequence shown here is derived from an EMBL/GenBank/DDBJ whole genome shotgun (WGS) entry which is preliminary data.</text>
</comment>
<keyword evidence="3" id="KW-0346">Stress response</keyword>
<sequence>MLELLFLLLPVAAGYGWIMGKNSAKNQAHQHNRKITAEYSKGLKYLLDREEDQGLEHLIQLLEVSADSVEHYLTLAALFRKRGELDRAIKIHELLLEHPNLNQDQLTESRLELAQDYILAGLLDSAEEHLLILVKGKRQQAIEPLITLYSQTREWQKGVELYQRHAHLFIHSQQRIAIANFYCEAALNSQQTELMSQALGVGEPSIRPLYELGLQAYQREDYVQAIHYWRDLVTQFTRCSPLVIDKLANAYRHLNLQQQFEQLLSELVEQGGVLLKIHYCQHLLTRGENQAAMEFLTKSLKKQPNIRGFRFLLQLLAGQNAQLDEALNPIDKLIQSYIDTKADYQCQHCGFESHSHYWLCPSCRHWESIQPSRGLDGF</sequence>
<evidence type="ECO:0000313" key="5">
    <source>
        <dbReference type="Proteomes" id="UP000033664"/>
    </source>
</evidence>
<evidence type="ECO:0000313" key="3">
    <source>
        <dbReference type="EMBL" id="KJY99920.1"/>
    </source>
</evidence>
<dbReference type="GO" id="GO:0046872">
    <property type="term" value="F:metal ion binding"/>
    <property type="evidence" value="ECO:0007669"/>
    <property type="project" value="UniProtKB-KW"/>
</dbReference>
<dbReference type="RefSeq" id="WP_022943839.1">
    <property type="nucleotide sequence ID" value="NZ_CP023396.1"/>
</dbReference>
<dbReference type="NCBIfam" id="NF008757">
    <property type="entry name" value="PRK11788.1-5"/>
    <property type="match status" value="1"/>
</dbReference>
<dbReference type="InterPro" id="IPR011990">
    <property type="entry name" value="TPR-like_helical_dom_sf"/>
</dbReference>
<reference evidence="3 5" key="1">
    <citation type="journal article" date="2015" name="BMC Genomics">
        <title>Genome mining reveals unlocked bioactive potential of marine Gram-negative bacteria.</title>
        <authorList>
            <person name="Machado H."/>
            <person name="Sonnenschein E.C."/>
            <person name="Melchiorsen J."/>
            <person name="Gram L."/>
        </authorList>
    </citation>
    <scope>NUCLEOTIDE SEQUENCE [LARGE SCALE GENOMIC DNA]</scope>
    <source>
        <strain evidence="3 5">S3137</strain>
    </source>
</reference>
<keyword evidence="5" id="KW-1185">Reference proteome</keyword>
<dbReference type="Gene3D" id="1.25.40.10">
    <property type="entry name" value="Tetratricopeptide repeat domain"/>
    <property type="match status" value="2"/>
</dbReference>
<evidence type="ECO:0000256" key="1">
    <source>
        <dbReference type="ARBA" id="ARBA00022723"/>
    </source>
</evidence>
<reference evidence="4" key="4">
    <citation type="submission" date="2019-09" db="EMBL/GenBank/DDBJ databases">
        <title>Co-occurence of chitin degradation, pigmentation and bioactivity in marine Pseudoalteromonas.</title>
        <authorList>
            <person name="Sonnenschein E.C."/>
            <person name="Bech P.K."/>
        </authorList>
    </citation>
    <scope>NUCLEOTIDE SEQUENCE</scope>
    <source>
        <strain evidence="4">S2897</strain>
    </source>
</reference>
<dbReference type="EMBL" id="PNCG01000002">
    <property type="protein sequence ID" value="TMP88264.1"/>
    <property type="molecule type" value="Genomic_DNA"/>
</dbReference>
<dbReference type="EMBL" id="JXXZ01000007">
    <property type="protein sequence ID" value="KJY99920.1"/>
    <property type="molecule type" value="Genomic_DNA"/>
</dbReference>
<reference evidence="4 6" key="2">
    <citation type="submission" date="2017-12" db="EMBL/GenBank/DDBJ databases">
        <authorList>
            <person name="Paulsen S."/>
            <person name="Gram L.K."/>
        </authorList>
    </citation>
    <scope>NUCLEOTIDE SEQUENCE [LARGE SCALE GENOMIC DNA]</scope>
    <source>
        <strain evidence="4 6">S2897</strain>
    </source>
</reference>
<dbReference type="Proteomes" id="UP000033664">
    <property type="component" value="Unassembled WGS sequence"/>
</dbReference>
<feature type="domain" description="LapB rubredoxin metal binding" evidence="2">
    <location>
        <begin position="344"/>
        <end position="371"/>
    </location>
</feature>
<proteinExistence type="predicted"/>
<organism evidence="3 5">
    <name type="scientific">Pseudoalteromonas ruthenica</name>
    <dbReference type="NCBI Taxonomy" id="151081"/>
    <lineage>
        <taxon>Bacteria</taxon>
        <taxon>Pseudomonadati</taxon>
        <taxon>Pseudomonadota</taxon>
        <taxon>Gammaproteobacteria</taxon>
        <taxon>Alteromonadales</taxon>
        <taxon>Pseudoalteromonadaceae</taxon>
        <taxon>Pseudoalteromonas</taxon>
    </lineage>
</organism>
<dbReference type="OrthoDB" id="507476at2"/>
<dbReference type="Pfam" id="PF18073">
    <property type="entry name" value="Zn_ribbon_LapB"/>
    <property type="match status" value="1"/>
</dbReference>
<dbReference type="SUPFAM" id="SSF48452">
    <property type="entry name" value="TPR-like"/>
    <property type="match status" value="2"/>
</dbReference>
<dbReference type="AlphaFoldDB" id="A0A0F4PUF3"/>
<dbReference type="eggNOG" id="COG2956">
    <property type="taxonomic scope" value="Bacteria"/>
</dbReference>
<keyword evidence="1" id="KW-0479">Metal-binding</keyword>
<evidence type="ECO:0000313" key="6">
    <source>
        <dbReference type="Proteomes" id="UP000305874"/>
    </source>
</evidence>
<accession>A0A0F4PUF3</accession>
<dbReference type="STRING" id="151081.TW72_09910"/>